<feature type="domain" description="Response regulatory" evidence="3">
    <location>
        <begin position="3"/>
        <end position="120"/>
    </location>
</feature>
<sequence>MGCVLIVDDSKTEIKFITKILENIGYEVDYALNGEEGVQKTKELQPDLVLMDVIMPGKINGYQATRQITSSPDTQSIPVVIVSALKTEHERAWGKMMGATGYLTKPFKESELLEEIKKQLNPLKNTSNTQSTIFKI</sequence>
<dbReference type="InterPro" id="IPR011006">
    <property type="entry name" value="CheY-like_superfamily"/>
</dbReference>
<dbReference type="PANTHER" id="PTHR44591">
    <property type="entry name" value="STRESS RESPONSE REGULATOR PROTEIN 1"/>
    <property type="match status" value="1"/>
</dbReference>
<dbReference type="GO" id="GO:0000160">
    <property type="term" value="P:phosphorelay signal transduction system"/>
    <property type="evidence" value="ECO:0007669"/>
    <property type="project" value="InterPro"/>
</dbReference>
<dbReference type="Proteomes" id="UP000030428">
    <property type="component" value="Unassembled WGS sequence"/>
</dbReference>
<dbReference type="PANTHER" id="PTHR44591:SF20">
    <property type="entry name" value="PROTEIN PILH"/>
    <property type="match status" value="1"/>
</dbReference>
<dbReference type="InterPro" id="IPR050595">
    <property type="entry name" value="Bact_response_regulator"/>
</dbReference>
<dbReference type="SMART" id="SM00448">
    <property type="entry name" value="REC"/>
    <property type="match status" value="1"/>
</dbReference>
<dbReference type="AlphaFoldDB" id="A0A4E0QLX6"/>
<keyword evidence="1 2" id="KW-0597">Phosphoprotein</keyword>
<feature type="modified residue" description="4-aspartylphosphate" evidence="2">
    <location>
        <position position="52"/>
    </location>
</feature>
<keyword evidence="5" id="KW-1185">Reference proteome</keyword>
<name>A0A4E0QLX6_9GAMM</name>
<accession>A0A4E0QLX6</accession>
<protein>
    <recommendedName>
        <fullName evidence="3">Response regulatory domain-containing protein</fullName>
    </recommendedName>
</protein>
<evidence type="ECO:0000259" key="3">
    <source>
        <dbReference type="PROSITE" id="PS50110"/>
    </source>
</evidence>
<proteinExistence type="predicted"/>
<dbReference type="EMBL" id="JSZA02000153">
    <property type="protein sequence ID" value="TGO02359.1"/>
    <property type="molecule type" value="Genomic_DNA"/>
</dbReference>
<organism evidence="4 5">
    <name type="scientific">Candidatus Thiomargarita nelsonii</name>
    <dbReference type="NCBI Taxonomy" id="1003181"/>
    <lineage>
        <taxon>Bacteria</taxon>
        <taxon>Pseudomonadati</taxon>
        <taxon>Pseudomonadota</taxon>
        <taxon>Gammaproteobacteria</taxon>
        <taxon>Thiotrichales</taxon>
        <taxon>Thiotrichaceae</taxon>
        <taxon>Thiomargarita</taxon>
    </lineage>
</organism>
<comment type="caution">
    <text evidence="4">The sequence shown here is derived from an EMBL/GenBank/DDBJ whole genome shotgun (WGS) entry which is preliminary data.</text>
</comment>
<dbReference type="Gene3D" id="3.40.50.2300">
    <property type="match status" value="1"/>
</dbReference>
<reference evidence="4 5" key="1">
    <citation type="journal article" date="2016" name="Front. Microbiol.">
        <title>Single-Cell (Meta-)Genomics of a Dimorphic Candidatus Thiomargarita nelsonii Reveals Genomic Plasticity.</title>
        <authorList>
            <person name="Flood B.E."/>
            <person name="Fliss P."/>
            <person name="Jones D.S."/>
            <person name="Dick G.J."/>
            <person name="Jain S."/>
            <person name="Kaster A.K."/>
            <person name="Winkel M."/>
            <person name="Mussmann M."/>
            <person name="Bailey J."/>
        </authorList>
    </citation>
    <scope>NUCLEOTIDE SEQUENCE [LARGE SCALE GENOMIC DNA]</scope>
    <source>
        <strain evidence="4">Hydrate Ridge</strain>
    </source>
</reference>
<dbReference type="Pfam" id="PF00072">
    <property type="entry name" value="Response_reg"/>
    <property type="match status" value="1"/>
</dbReference>
<evidence type="ECO:0000313" key="4">
    <source>
        <dbReference type="EMBL" id="TGO02359.1"/>
    </source>
</evidence>
<dbReference type="SUPFAM" id="SSF52172">
    <property type="entry name" value="CheY-like"/>
    <property type="match status" value="1"/>
</dbReference>
<evidence type="ECO:0000256" key="1">
    <source>
        <dbReference type="ARBA" id="ARBA00022553"/>
    </source>
</evidence>
<dbReference type="InterPro" id="IPR001789">
    <property type="entry name" value="Sig_transdc_resp-reg_receiver"/>
</dbReference>
<evidence type="ECO:0000256" key="2">
    <source>
        <dbReference type="PROSITE-ProRule" id="PRU00169"/>
    </source>
</evidence>
<evidence type="ECO:0000313" key="5">
    <source>
        <dbReference type="Proteomes" id="UP000030428"/>
    </source>
</evidence>
<dbReference type="PROSITE" id="PS50110">
    <property type="entry name" value="RESPONSE_REGULATORY"/>
    <property type="match status" value="1"/>
</dbReference>
<gene>
    <name evidence="4" type="ORF">PN36_26270</name>
</gene>